<sequence length="85" mass="9344">MPTLPASPCRQAGLGAGSWSQRRCCPLLAITRYCTHPAVAFAEKEQRVDRPSPGGVRNGCHPKPPTQPPPALREPCRRTLEMKRV</sequence>
<reference evidence="3 4" key="1">
    <citation type="submission" date="2019-04" db="EMBL/GenBank/DDBJ databases">
        <authorList>
            <person name="Alioto T."/>
            <person name="Alioto T."/>
        </authorList>
    </citation>
    <scope>NUCLEOTIDE SEQUENCE [LARGE SCALE GENOMIC DNA]</scope>
</reference>
<feature type="region of interest" description="Disordered" evidence="1">
    <location>
        <begin position="44"/>
        <end position="85"/>
    </location>
</feature>
<evidence type="ECO:0000313" key="4">
    <source>
        <dbReference type="Proteomes" id="UP000335636"/>
    </source>
</evidence>
<feature type="compositionally biased region" description="Pro residues" evidence="1">
    <location>
        <begin position="62"/>
        <end position="72"/>
    </location>
</feature>
<accession>A0A5E4AZB3</accession>
<name>A0A5E4AZB3_MARMO</name>
<evidence type="ECO:0000313" key="3">
    <source>
        <dbReference type="EMBL" id="VTJ62081.1"/>
    </source>
</evidence>
<organism evidence="3 4">
    <name type="scientific">Marmota monax</name>
    <name type="common">Woodchuck</name>
    <dbReference type="NCBI Taxonomy" id="9995"/>
    <lineage>
        <taxon>Eukaryota</taxon>
        <taxon>Metazoa</taxon>
        <taxon>Chordata</taxon>
        <taxon>Craniata</taxon>
        <taxon>Vertebrata</taxon>
        <taxon>Euteleostomi</taxon>
        <taxon>Mammalia</taxon>
        <taxon>Eutheria</taxon>
        <taxon>Euarchontoglires</taxon>
        <taxon>Glires</taxon>
        <taxon>Rodentia</taxon>
        <taxon>Sciuromorpha</taxon>
        <taxon>Sciuridae</taxon>
        <taxon>Xerinae</taxon>
        <taxon>Marmotini</taxon>
        <taxon>Marmota</taxon>
    </lineage>
</organism>
<reference evidence="2" key="2">
    <citation type="submission" date="2020-08" db="EMBL/GenBank/DDBJ databases">
        <authorList>
            <person name="Shumante A."/>
            <person name="Zimin A.V."/>
            <person name="Puiu D."/>
            <person name="Salzberg S.L."/>
        </authorList>
    </citation>
    <scope>NUCLEOTIDE SEQUENCE</scope>
    <source>
        <strain evidence="2">WC2-LM</strain>
        <tissue evidence="2">Liver</tissue>
    </source>
</reference>
<gene>
    <name evidence="2" type="ORF">GHT09_020472</name>
    <name evidence="3" type="ORF">MONAX_5E035829</name>
</gene>
<dbReference type="Proteomes" id="UP000335636">
    <property type="component" value="Unassembled WGS sequence"/>
</dbReference>
<protein>
    <submittedName>
        <fullName evidence="3">Uncharacterized protein</fullName>
    </submittedName>
</protein>
<dbReference type="AlphaFoldDB" id="A0A5E4AZB3"/>
<dbReference type="EMBL" id="WJEC01008856">
    <property type="protein sequence ID" value="KAF7459464.1"/>
    <property type="molecule type" value="Genomic_DNA"/>
</dbReference>
<dbReference type="EMBL" id="CABDUW010000190">
    <property type="protein sequence ID" value="VTJ62081.1"/>
    <property type="molecule type" value="Genomic_DNA"/>
</dbReference>
<evidence type="ECO:0000313" key="2">
    <source>
        <dbReference type="EMBL" id="KAF7459464.1"/>
    </source>
</evidence>
<evidence type="ECO:0000256" key="1">
    <source>
        <dbReference type="SAM" id="MobiDB-lite"/>
    </source>
</evidence>
<proteinExistence type="predicted"/>
<feature type="compositionally biased region" description="Basic and acidic residues" evidence="1">
    <location>
        <begin position="74"/>
        <end position="85"/>
    </location>
</feature>
<dbReference type="Proteomes" id="UP000662637">
    <property type="component" value="Unassembled WGS sequence"/>
</dbReference>
<keyword evidence="4" id="KW-1185">Reference proteome</keyword>